<reference evidence="1 2" key="1">
    <citation type="submission" date="2022-04" db="EMBL/GenBank/DDBJ databases">
        <title>Halobacillus sp. isolated from saltern.</title>
        <authorList>
            <person name="Won M."/>
            <person name="Lee C.-M."/>
            <person name="Woen H.-Y."/>
            <person name="Kwon S.-W."/>
        </authorList>
    </citation>
    <scope>NUCLEOTIDE SEQUENCE [LARGE SCALE GENOMIC DNA]</scope>
    <source>
        <strain evidence="1 2">SSBR10-3</strain>
    </source>
</reference>
<dbReference type="Gene3D" id="3.20.20.70">
    <property type="entry name" value="Aldolase class I"/>
    <property type="match status" value="1"/>
</dbReference>
<evidence type="ECO:0000313" key="1">
    <source>
        <dbReference type="EMBL" id="UOQ42696.1"/>
    </source>
</evidence>
<dbReference type="PANTHER" id="PTHR43665:SF1">
    <property type="entry name" value="ISOPENTENYL-DIPHOSPHATE DELTA-ISOMERASE"/>
    <property type="match status" value="1"/>
</dbReference>
<dbReference type="PANTHER" id="PTHR43665">
    <property type="entry name" value="ISOPENTENYL-DIPHOSPHATE DELTA-ISOMERASE"/>
    <property type="match status" value="1"/>
</dbReference>
<gene>
    <name evidence="1" type="ORF">MUN89_12015</name>
</gene>
<evidence type="ECO:0000313" key="2">
    <source>
        <dbReference type="Proteomes" id="UP000831787"/>
    </source>
</evidence>
<sequence length="70" mass="8021">MLGAQAFGMAGGLLRLLVEEGKEKVLSEIAHIHYEIQMGMMLLNARKISELSSRPYVQFGRMKEWLDQRI</sequence>
<dbReference type="InterPro" id="IPR011179">
    <property type="entry name" value="IPdP_isomerase"/>
</dbReference>
<keyword evidence="2" id="KW-1185">Reference proteome</keyword>
<dbReference type="Proteomes" id="UP000831787">
    <property type="component" value="Chromosome"/>
</dbReference>
<name>A0ABY4EE11_9BACI</name>
<organism evidence="1 2">
    <name type="scientific">Halobacillus salinarum</name>
    <dbReference type="NCBI Taxonomy" id="2932257"/>
    <lineage>
        <taxon>Bacteria</taxon>
        <taxon>Bacillati</taxon>
        <taxon>Bacillota</taxon>
        <taxon>Bacilli</taxon>
        <taxon>Bacillales</taxon>
        <taxon>Bacillaceae</taxon>
        <taxon>Halobacillus</taxon>
    </lineage>
</organism>
<proteinExistence type="predicted"/>
<accession>A0ABY4EE11</accession>
<protein>
    <recommendedName>
        <fullName evidence="3">FMN-dependent dehydrogenase domain-containing protein</fullName>
    </recommendedName>
</protein>
<evidence type="ECO:0008006" key="3">
    <source>
        <dbReference type="Google" id="ProtNLM"/>
    </source>
</evidence>
<dbReference type="EMBL" id="CP095073">
    <property type="protein sequence ID" value="UOQ42696.1"/>
    <property type="molecule type" value="Genomic_DNA"/>
</dbReference>
<dbReference type="SUPFAM" id="SSF51395">
    <property type="entry name" value="FMN-linked oxidoreductases"/>
    <property type="match status" value="1"/>
</dbReference>
<dbReference type="InterPro" id="IPR013785">
    <property type="entry name" value="Aldolase_TIM"/>
</dbReference>